<dbReference type="InterPro" id="IPR036282">
    <property type="entry name" value="Glutathione-S-Trfase_C_sf"/>
</dbReference>
<dbReference type="PROSITE" id="PS51354">
    <property type="entry name" value="GLUTAREDOXIN_2"/>
    <property type="match status" value="1"/>
</dbReference>
<dbReference type="InterPro" id="IPR050983">
    <property type="entry name" value="GST_Omega/HSP26"/>
</dbReference>
<evidence type="ECO:0000313" key="3">
    <source>
        <dbReference type="EMBL" id="AVO35531.1"/>
    </source>
</evidence>
<dbReference type="KEGG" id="otk:C6570_15870"/>
<dbReference type="InterPro" id="IPR004045">
    <property type="entry name" value="Glutathione_S-Trfase_N"/>
</dbReference>
<dbReference type="AlphaFoldDB" id="A0A2S0MIE7"/>
<dbReference type="GO" id="GO:0005737">
    <property type="term" value="C:cytoplasm"/>
    <property type="evidence" value="ECO:0007669"/>
    <property type="project" value="TreeGrafter"/>
</dbReference>
<dbReference type="Pfam" id="PF13410">
    <property type="entry name" value="GST_C_2"/>
    <property type="match status" value="1"/>
</dbReference>
<evidence type="ECO:0000313" key="4">
    <source>
        <dbReference type="Proteomes" id="UP000239709"/>
    </source>
</evidence>
<dbReference type="PANTHER" id="PTHR43968:SF6">
    <property type="entry name" value="GLUTATHIONE S-TRANSFERASE OMEGA"/>
    <property type="match status" value="1"/>
</dbReference>
<dbReference type="PROSITE" id="PS50405">
    <property type="entry name" value="GST_CTER"/>
    <property type="match status" value="1"/>
</dbReference>
<dbReference type="InterPro" id="IPR010987">
    <property type="entry name" value="Glutathione-S-Trfase_C-like"/>
</dbReference>
<dbReference type="CDD" id="cd00570">
    <property type="entry name" value="GST_N_family"/>
    <property type="match status" value="1"/>
</dbReference>
<dbReference type="PANTHER" id="PTHR43968">
    <property type="match status" value="1"/>
</dbReference>
<dbReference type="InterPro" id="IPR040079">
    <property type="entry name" value="Glutathione_S-Trfase"/>
</dbReference>
<dbReference type="Gene3D" id="1.20.1050.10">
    <property type="match status" value="1"/>
</dbReference>
<accession>A0A2S0MIE7</accession>
<organism evidence="3 4">
    <name type="scientific">Ottowia oryzae</name>
    <dbReference type="NCBI Taxonomy" id="2109914"/>
    <lineage>
        <taxon>Bacteria</taxon>
        <taxon>Pseudomonadati</taxon>
        <taxon>Pseudomonadota</taxon>
        <taxon>Betaproteobacteria</taxon>
        <taxon>Burkholderiales</taxon>
        <taxon>Comamonadaceae</taxon>
        <taxon>Ottowia</taxon>
    </lineage>
</organism>
<dbReference type="SUPFAM" id="SSF52833">
    <property type="entry name" value="Thioredoxin-like"/>
    <property type="match status" value="1"/>
</dbReference>
<dbReference type="GO" id="GO:0016740">
    <property type="term" value="F:transferase activity"/>
    <property type="evidence" value="ECO:0007669"/>
    <property type="project" value="UniProtKB-KW"/>
</dbReference>
<feature type="domain" description="GST C-terminal" evidence="2">
    <location>
        <begin position="88"/>
        <end position="213"/>
    </location>
</feature>
<dbReference type="SUPFAM" id="SSF47616">
    <property type="entry name" value="GST C-terminal domain-like"/>
    <property type="match status" value="1"/>
</dbReference>
<dbReference type="InterPro" id="IPR036249">
    <property type="entry name" value="Thioredoxin-like_sf"/>
</dbReference>
<dbReference type="RefSeq" id="WP_106704077.1">
    <property type="nucleotide sequence ID" value="NZ_CP027666.1"/>
</dbReference>
<evidence type="ECO:0000259" key="1">
    <source>
        <dbReference type="PROSITE" id="PS50404"/>
    </source>
</evidence>
<dbReference type="Pfam" id="PF13417">
    <property type="entry name" value="GST_N_3"/>
    <property type="match status" value="1"/>
</dbReference>
<name>A0A2S0MIE7_9BURK</name>
<sequence>MSLTLYYRPLSSYCHKALVGLYELGTPFEPRLIDLSQPDDRDALAAVWPLVKFPVLHDSARGQNVAEASVILEYLDLYYPGAEALLPANRADALAVRLWDRVFDLHVQTPMQQIVADRLKGQPFVRQGQAQPALQAIERAWGLINGQLQHGAPWVCGPHFSMADCAAAPALFFAHTLQPIDERHPLLLAYFDRLMARASVERVLREAQPYLQFYPFHALIAPRFLDSPPSSPVPL</sequence>
<keyword evidence="3" id="KW-0808">Transferase</keyword>
<dbReference type="SFLD" id="SFLDS00019">
    <property type="entry name" value="Glutathione_Transferase_(cytos"/>
    <property type="match status" value="1"/>
</dbReference>
<evidence type="ECO:0000259" key="2">
    <source>
        <dbReference type="PROSITE" id="PS50405"/>
    </source>
</evidence>
<protein>
    <submittedName>
        <fullName evidence="3">Glutathione S-transferase</fullName>
    </submittedName>
</protein>
<dbReference type="PROSITE" id="PS50404">
    <property type="entry name" value="GST_NTER"/>
    <property type="match status" value="1"/>
</dbReference>
<proteinExistence type="predicted"/>
<gene>
    <name evidence="3" type="ORF">C6570_15870</name>
</gene>
<dbReference type="Gene3D" id="3.40.30.10">
    <property type="entry name" value="Glutaredoxin"/>
    <property type="match status" value="1"/>
</dbReference>
<dbReference type="Proteomes" id="UP000239709">
    <property type="component" value="Chromosome"/>
</dbReference>
<keyword evidence="4" id="KW-1185">Reference proteome</keyword>
<reference evidence="3 4" key="1">
    <citation type="submission" date="2018-03" db="EMBL/GenBank/DDBJ databases">
        <title>Genome sequencing of Ottowia sp.</title>
        <authorList>
            <person name="Kim S.-J."/>
            <person name="Heo J."/>
            <person name="Kwon S.-W."/>
        </authorList>
    </citation>
    <scope>NUCLEOTIDE SEQUENCE [LARGE SCALE GENOMIC DNA]</scope>
    <source>
        <strain evidence="3 4">KADR8-3</strain>
    </source>
</reference>
<dbReference type="CDD" id="cd00299">
    <property type="entry name" value="GST_C_family"/>
    <property type="match status" value="1"/>
</dbReference>
<dbReference type="EMBL" id="CP027666">
    <property type="protein sequence ID" value="AVO35531.1"/>
    <property type="molecule type" value="Genomic_DNA"/>
</dbReference>
<feature type="domain" description="GST N-terminal" evidence="1">
    <location>
        <begin position="1"/>
        <end position="83"/>
    </location>
</feature>
<dbReference type="SFLD" id="SFLDG00358">
    <property type="entry name" value="Main_(cytGST)"/>
    <property type="match status" value="1"/>
</dbReference>
<dbReference type="OrthoDB" id="9782992at2"/>